<organism evidence="2">
    <name type="scientific">marine sediment metagenome</name>
    <dbReference type="NCBI Taxonomy" id="412755"/>
    <lineage>
        <taxon>unclassified sequences</taxon>
        <taxon>metagenomes</taxon>
        <taxon>ecological metagenomes</taxon>
    </lineage>
</organism>
<evidence type="ECO:0000313" key="2">
    <source>
        <dbReference type="EMBL" id="KKK68466.1"/>
    </source>
</evidence>
<protein>
    <submittedName>
        <fullName evidence="2">Uncharacterized protein</fullName>
    </submittedName>
</protein>
<feature type="transmembrane region" description="Helical" evidence="1">
    <location>
        <begin position="21"/>
        <end position="43"/>
    </location>
</feature>
<evidence type="ECO:0000256" key="1">
    <source>
        <dbReference type="SAM" id="Phobius"/>
    </source>
</evidence>
<keyword evidence="1" id="KW-1133">Transmembrane helix</keyword>
<accession>A0A0F9A8A2</accession>
<keyword evidence="1" id="KW-0472">Membrane</keyword>
<feature type="transmembrane region" description="Helical" evidence="1">
    <location>
        <begin position="63"/>
        <end position="84"/>
    </location>
</feature>
<dbReference type="EMBL" id="LAZR01059121">
    <property type="protein sequence ID" value="KKK68466.1"/>
    <property type="molecule type" value="Genomic_DNA"/>
</dbReference>
<gene>
    <name evidence="2" type="ORF">LCGC14_2943780</name>
</gene>
<sequence>MKDEELKAEFKKLRIQAKNQVIILISSLVFVFLWFTFFSWISNTRTFSSDASYQAAEALGMEISYLVPVMFFFAIIFTIFYFLILKKFTPKIIHLIPT</sequence>
<proteinExistence type="predicted"/>
<name>A0A0F9A8A2_9ZZZZ</name>
<keyword evidence="1" id="KW-0812">Transmembrane</keyword>
<reference evidence="2" key="1">
    <citation type="journal article" date="2015" name="Nature">
        <title>Complex archaea that bridge the gap between prokaryotes and eukaryotes.</title>
        <authorList>
            <person name="Spang A."/>
            <person name="Saw J.H."/>
            <person name="Jorgensen S.L."/>
            <person name="Zaremba-Niedzwiedzka K."/>
            <person name="Martijn J."/>
            <person name="Lind A.E."/>
            <person name="van Eijk R."/>
            <person name="Schleper C."/>
            <person name="Guy L."/>
            <person name="Ettema T.J."/>
        </authorList>
    </citation>
    <scope>NUCLEOTIDE SEQUENCE</scope>
</reference>
<dbReference type="AlphaFoldDB" id="A0A0F9A8A2"/>
<comment type="caution">
    <text evidence="2">The sequence shown here is derived from an EMBL/GenBank/DDBJ whole genome shotgun (WGS) entry which is preliminary data.</text>
</comment>